<comment type="caution">
    <text evidence="1">The sequence shown here is derived from an EMBL/GenBank/DDBJ whole genome shotgun (WGS) entry which is preliminary data.</text>
</comment>
<dbReference type="RefSeq" id="WP_213431024.1">
    <property type="nucleotide sequence ID" value="NZ_AP031286.1"/>
</dbReference>
<evidence type="ECO:0000313" key="2">
    <source>
        <dbReference type="Proteomes" id="UP001154322"/>
    </source>
</evidence>
<accession>A0ABM9G358</accession>
<protein>
    <submittedName>
        <fullName evidence="1">Uncharacterized protein</fullName>
    </submittedName>
</protein>
<reference evidence="1" key="1">
    <citation type="submission" date="2022-06" db="EMBL/GenBank/DDBJ databases">
        <authorList>
            <person name="Dietemann V."/>
            <person name="Ory F."/>
            <person name="Dainat B."/>
            <person name="Oberhansli S."/>
        </authorList>
    </citation>
    <scope>NUCLEOTIDE SEQUENCE</scope>
    <source>
        <strain evidence="1">Ena-SAMPLE-TAB-26-04-2022-14:26:32:270-5432</strain>
    </source>
</reference>
<evidence type="ECO:0000313" key="1">
    <source>
        <dbReference type="EMBL" id="CAH8246124.1"/>
    </source>
</evidence>
<proteinExistence type="predicted"/>
<gene>
    <name evidence="1" type="ORF">WJ0W_003361</name>
</gene>
<organism evidence="1 2">
    <name type="scientific">Paenibacillus melissococcoides</name>
    <dbReference type="NCBI Taxonomy" id="2912268"/>
    <lineage>
        <taxon>Bacteria</taxon>
        <taxon>Bacillati</taxon>
        <taxon>Bacillota</taxon>
        <taxon>Bacilli</taxon>
        <taxon>Bacillales</taxon>
        <taxon>Paenibacillaceae</taxon>
        <taxon>Paenibacillus</taxon>
    </lineage>
</organism>
<keyword evidence="2" id="KW-1185">Reference proteome</keyword>
<sequence length="830" mass="92353">MPYEAKTDWKYDDLVTEKDMNRIEQGLKDAHVPAYQPLTLNPGLQVVEVENDTPFRMGEVKGRTLVNLLGRAGGCEDVSLWADSFTSHILDSTNKTSGLFGMKVSFTGVTGSGLVHIQKISLKAGKYYVALVDLKNSNAAELCLNFNHINSTLATDVSKFTPVHIRLSPSEDITSNFHVLITGETNCYGYMDSARLYEITEAEYNAIGSMTPEQVAERYPYVDSMTNIKNPYAIVTAGNLLPPFYDGWYSPPSFVITGPYTALIKAAGNYESTYKEMTLLPNTDYTFSAEHNGWIGVFLPDSKTAVAPYTREETVTFNSGSNTVVRFFFSNVLLGPGMYTFRNPILTVGRETKNFVPQQRSMLAFETELVANPIDGSNPDTLYIGDDGLPYVLEKWGRVTLDLIEGVSSFLSGVGHRTVVCILKDIAVKDEGILVKYDGKMLSRTVYGQPATDADQFVVGTSDVHMQISHTDSGWGPDYSPTVDEIKAYFLGWKMGIVGQPRTVLYNGEGGKVWYKISMCTVNASHSLSREDWVEYNTPTYPAGVDSVGTFNHPYRLQYLKAQPTVEPVYNYEMGATLCAGSNMVEVGSGIVLRERANPAYISGYGWYVADKTRPESCLRYSPKHIYYMYRNKNFDPSWEKLANSNSQGFEKVKIPEERKTQFDPTAIYFATYTMLDPTLPSTIPGTIAKNLPGTVSDLVQDVGSIDQRLSVVETLDIRERDTGWIFVTPLNGWVHYPKKKCCFRVVGNKLYLRGLLQDGTATKTTMFSLPINTSEGVWEKVATWSGSDNVNNIQVNLTPNGNMNINAGSALKYVSFDGLVIEYDRLEVL</sequence>
<name>A0ABM9G358_9BACL</name>
<dbReference type="Proteomes" id="UP001154322">
    <property type="component" value="Unassembled WGS sequence"/>
</dbReference>
<dbReference type="EMBL" id="CALYLO010000004">
    <property type="protein sequence ID" value="CAH8246124.1"/>
    <property type="molecule type" value="Genomic_DNA"/>
</dbReference>